<gene>
    <name evidence="1" type="ORF">SAMN05444352_12743</name>
</gene>
<dbReference type="RefSeq" id="WP_042127195.1">
    <property type="nucleotide sequence ID" value="NZ_FZOL01000027.1"/>
</dbReference>
<dbReference type="AlphaFoldDB" id="A0A239KKZ5"/>
<evidence type="ECO:0000313" key="2">
    <source>
        <dbReference type="Proteomes" id="UP000198407"/>
    </source>
</evidence>
<proteinExistence type="predicted"/>
<evidence type="ECO:0000313" key="1">
    <source>
        <dbReference type="EMBL" id="SNT18269.1"/>
    </source>
</evidence>
<dbReference type="Proteomes" id="UP000198407">
    <property type="component" value="Unassembled WGS sequence"/>
</dbReference>
<dbReference type="EMBL" id="FZOL01000027">
    <property type="protein sequence ID" value="SNT18269.1"/>
    <property type="molecule type" value="Genomic_DNA"/>
</dbReference>
<keyword evidence="2" id="KW-1185">Reference proteome</keyword>
<protein>
    <submittedName>
        <fullName evidence="1">Uncharacterized protein</fullName>
    </submittedName>
</protein>
<sequence length="253" mass="27554">MTTPLGPEDPELKLAQINKLHAETEKLKAEKLKLEQEAAAVPRQARGSYWSEVIKILCAIVLGIGGVVTAGGSYFVARNQVELAEIKSSQADEKARAAESVAVRAKAEAAAAVNLRDTARREEAEAAKSVKELRDSLAELTSKVQSENPGLLKRQLVYIQFQGDLSRALINELRQSLEAKGLSAPGAERLAAPYKNLVKYFRPEEEKSAALLAKATEEFFMSKGCSVKLRAVEAKTEVAAPPLELWLSHSCKQ</sequence>
<organism evidence="1 2">
    <name type="scientific">Pseudomonas japonica</name>
    <dbReference type="NCBI Taxonomy" id="256466"/>
    <lineage>
        <taxon>Bacteria</taxon>
        <taxon>Pseudomonadati</taxon>
        <taxon>Pseudomonadota</taxon>
        <taxon>Gammaproteobacteria</taxon>
        <taxon>Pseudomonadales</taxon>
        <taxon>Pseudomonadaceae</taxon>
        <taxon>Pseudomonas</taxon>
    </lineage>
</organism>
<name>A0A239KKZ5_9PSED</name>
<accession>A0A239KKZ5</accession>
<dbReference type="OrthoDB" id="8844538at2"/>
<reference evidence="2" key="1">
    <citation type="submission" date="2017-06" db="EMBL/GenBank/DDBJ databases">
        <authorList>
            <person name="Varghese N."/>
            <person name="Submissions S."/>
        </authorList>
    </citation>
    <scope>NUCLEOTIDE SEQUENCE [LARGE SCALE GENOMIC DNA]</scope>
    <source>
        <strain evidence="2">DSM 22348</strain>
    </source>
</reference>